<dbReference type="EMBL" id="CP043329">
    <property type="protein sequence ID" value="QEK50350.1"/>
    <property type="molecule type" value="Genomic_DNA"/>
</dbReference>
<name>A0A5C0VGF6_9SPHI</name>
<accession>A0A5C0VGF6</accession>
<evidence type="ECO:0000313" key="3">
    <source>
        <dbReference type="Proteomes" id="UP000323653"/>
    </source>
</evidence>
<dbReference type="CDD" id="cd02966">
    <property type="entry name" value="TlpA_like_family"/>
    <property type="match status" value="1"/>
</dbReference>
<dbReference type="InterPro" id="IPR050553">
    <property type="entry name" value="Thioredoxin_ResA/DsbE_sf"/>
</dbReference>
<dbReference type="InterPro" id="IPR000866">
    <property type="entry name" value="AhpC/TSA"/>
</dbReference>
<dbReference type="Proteomes" id="UP000323653">
    <property type="component" value="Chromosome"/>
</dbReference>
<gene>
    <name evidence="2" type="ORF">FYC62_00710</name>
</gene>
<dbReference type="AlphaFoldDB" id="A0A5C0VGF6"/>
<protein>
    <submittedName>
        <fullName evidence="2">TlpA family protein disulfide reductase</fullName>
    </submittedName>
</protein>
<organism evidence="2 3">
    <name type="scientific">Pedobacter aquae</name>
    <dbReference type="NCBI Taxonomy" id="2605747"/>
    <lineage>
        <taxon>Bacteria</taxon>
        <taxon>Pseudomonadati</taxon>
        <taxon>Bacteroidota</taxon>
        <taxon>Sphingobacteriia</taxon>
        <taxon>Sphingobacteriales</taxon>
        <taxon>Sphingobacteriaceae</taxon>
        <taxon>Pedobacter</taxon>
    </lineage>
</organism>
<dbReference type="Pfam" id="PF00578">
    <property type="entry name" value="AhpC-TSA"/>
    <property type="match status" value="1"/>
</dbReference>
<dbReference type="PROSITE" id="PS51352">
    <property type="entry name" value="THIOREDOXIN_2"/>
    <property type="match status" value="1"/>
</dbReference>
<dbReference type="InterPro" id="IPR036249">
    <property type="entry name" value="Thioredoxin-like_sf"/>
</dbReference>
<dbReference type="KEGG" id="pej:FYC62_00710"/>
<evidence type="ECO:0000259" key="1">
    <source>
        <dbReference type="PROSITE" id="PS51352"/>
    </source>
</evidence>
<sequence>MNDKHRIGYILPFFRRHNTIKLLVLLLVVVVFSKKAKAQQALQVGDSIPKTLWDLKLQTFNHPQGKSNISLQDYKSKLIILDFWSTWCGACVQAIPELKQLQKQFSDRLLILPITADSPEQLNKAKAKNAKLAALDLFTVLDKQQLKAYFPHQLVPHLVWISPEGRYLGATLLEYANAHTIHQILSGRSVQWYQKKDEDAFNPKQLSLHQYLKIDSSQYVLPFIDGQSASSGMVLEADSTLRYYIINASMAQLYAIATQMQGIPYEEKRRKIKLQDTLRYQYHQAAGYQQEWLRKYGISYERRLPKGTSIATRNALLLADLNRHFRLKGEIVAQETPVWLLKQSSTTTAATLKEGLSLASWIAALNKNPAFPWVLNETTLSAKTFLPRPEGQQSLAALQVLLQPLGLYLEPATRTLPTFILEENHHQNHLNTLSKP</sequence>
<dbReference type="GO" id="GO:0016209">
    <property type="term" value="F:antioxidant activity"/>
    <property type="evidence" value="ECO:0007669"/>
    <property type="project" value="InterPro"/>
</dbReference>
<dbReference type="PANTHER" id="PTHR42852:SF13">
    <property type="entry name" value="PROTEIN DIPZ"/>
    <property type="match status" value="1"/>
</dbReference>
<evidence type="ECO:0000313" key="2">
    <source>
        <dbReference type="EMBL" id="QEK50350.1"/>
    </source>
</evidence>
<dbReference type="InterPro" id="IPR013766">
    <property type="entry name" value="Thioredoxin_domain"/>
</dbReference>
<feature type="domain" description="Thioredoxin" evidence="1">
    <location>
        <begin position="46"/>
        <end position="195"/>
    </location>
</feature>
<dbReference type="PANTHER" id="PTHR42852">
    <property type="entry name" value="THIOL:DISULFIDE INTERCHANGE PROTEIN DSBE"/>
    <property type="match status" value="1"/>
</dbReference>
<proteinExistence type="predicted"/>
<dbReference type="RefSeq" id="WP_149073556.1">
    <property type="nucleotide sequence ID" value="NZ_CP043329.1"/>
</dbReference>
<keyword evidence="3" id="KW-1185">Reference proteome</keyword>
<dbReference type="Gene3D" id="3.40.30.10">
    <property type="entry name" value="Glutaredoxin"/>
    <property type="match status" value="1"/>
</dbReference>
<dbReference type="SUPFAM" id="SSF52833">
    <property type="entry name" value="Thioredoxin-like"/>
    <property type="match status" value="1"/>
</dbReference>
<dbReference type="GO" id="GO:0016491">
    <property type="term" value="F:oxidoreductase activity"/>
    <property type="evidence" value="ECO:0007669"/>
    <property type="project" value="InterPro"/>
</dbReference>
<reference evidence="2 3" key="1">
    <citation type="submission" date="2019-08" db="EMBL/GenBank/DDBJ databases">
        <title>Pedobacter sp. nov., isolated from Han river, South Korea.</title>
        <authorList>
            <person name="Lee D.-H."/>
            <person name="Kim Y.-S."/>
            <person name="Hwang E.-M."/>
            <person name="Le Tran T.C."/>
            <person name="Cha C.-J."/>
        </authorList>
    </citation>
    <scope>NUCLEOTIDE SEQUENCE [LARGE SCALE GENOMIC DNA]</scope>
    <source>
        <strain evidence="2 3">CJ43</strain>
    </source>
</reference>